<organism evidence="1 2">
    <name type="scientific">Molossus molossus</name>
    <name type="common">Pallas' mastiff bat</name>
    <name type="synonym">Vespertilio molossus</name>
    <dbReference type="NCBI Taxonomy" id="27622"/>
    <lineage>
        <taxon>Eukaryota</taxon>
        <taxon>Metazoa</taxon>
        <taxon>Chordata</taxon>
        <taxon>Craniata</taxon>
        <taxon>Vertebrata</taxon>
        <taxon>Euteleostomi</taxon>
        <taxon>Mammalia</taxon>
        <taxon>Eutheria</taxon>
        <taxon>Laurasiatheria</taxon>
        <taxon>Chiroptera</taxon>
        <taxon>Yangochiroptera</taxon>
        <taxon>Molossidae</taxon>
        <taxon>Molossus</taxon>
    </lineage>
</organism>
<keyword evidence="2" id="KW-1185">Reference proteome</keyword>
<proteinExistence type="predicted"/>
<dbReference type="Proteomes" id="UP000550707">
    <property type="component" value="Unassembled WGS sequence"/>
</dbReference>
<accession>A0A7J8GQP8</accession>
<dbReference type="AlphaFoldDB" id="A0A7J8GQP8"/>
<sequence>MNYEGFHLASSLCNGQVPRGWFLTQPQVVPSCQAWISPLLNTQRSTSQIFGVLLYTALSSLVLGPVNSRSLGLPKLSASSPPFREPAGLHGGCHSLCHNLGIQGDKLVQLWDSLTSHHLGIIFLHNLIPNILKPVLSHILSSFLVVLGGRINHTSLSWLKVQVFK</sequence>
<dbReference type="InParanoid" id="A0A7J8GQP8"/>
<comment type="caution">
    <text evidence="1">The sequence shown here is derived from an EMBL/GenBank/DDBJ whole genome shotgun (WGS) entry which is preliminary data.</text>
</comment>
<protein>
    <submittedName>
        <fullName evidence="1">Uncharacterized protein</fullName>
    </submittedName>
</protein>
<evidence type="ECO:0000313" key="1">
    <source>
        <dbReference type="EMBL" id="KAF6462343.1"/>
    </source>
</evidence>
<name>A0A7J8GQP8_MOLMO</name>
<gene>
    <name evidence="1" type="ORF">HJG59_011370</name>
</gene>
<evidence type="ECO:0000313" key="2">
    <source>
        <dbReference type="Proteomes" id="UP000550707"/>
    </source>
</evidence>
<dbReference type="EMBL" id="JACASF010000008">
    <property type="protein sequence ID" value="KAF6462343.1"/>
    <property type="molecule type" value="Genomic_DNA"/>
</dbReference>
<reference evidence="1 2" key="1">
    <citation type="journal article" date="2020" name="Nature">
        <title>Six reference-quality genomes reveal evolution of bat adaptations.</title>
        <authorList>
            <person name="Jebb D."/>
            <person name="Huang Z."/>
            <person name="Pippel M."/>
            <person name="Hughes G.M."/>
            <person name="Lavrichenko K."/>
            <person name="Devanna P."/>
            <person name="Winkler S."/>
            <person name="Jermiin L.S."/>
            <person name="Skirmuntt E.C."/>
            <person name="Katzourakis A."/>
            <person name="Burkitt-Gray L."/>
            <person name="Ray D.A."/>
            <person name="Sullivan K.A.M."/>
            <person name="Roscito J.G."/>
            <person name="Kirilenko B.M."/>
            <person name="Davalos L.M."/>
            <person name="Corthals A.P."/>
            <person name="Power M.L."/>
            <person name="Jones G."/>
            <person name="Ransome R.D."/>
            <person name="Dechmann D.K.N."/>
            <person name="Locatelli A.G."/>
            <person name="Puechmaille S.J."/>
            <person name="Fedrigo O."/>
            <person name="Jarvis E.D."/>
            <person name="Hiller M."/>
            <person name="Vernes S.C."/>
            <person name="Myers E.W."/>
            <person name="Teeling E.C."/>
        </authorList>
    </citation>
    <scope>NUCLEOTIDE SEQUENCE [LARGE SCALE GENOMIC DNA]</scope>
    <source>
        <strain evidence="1">MMolMol1</strain>
        <tissue evidence="1">Muscle</tissue>
    </source>
</reference>